<organism evidence="1 2">
    <name type="scientific">Blepharisma stoltei</name>
    <dbReference type="NCBI Taxonomy" id="1481888"/>
    <lineage>
        <taxon>Eukaryota</taxon>
        <taxon>Sar</taxon>
        <taxon>Alveolata</taxon>
        <taxon>Ciliophora</taxon>
        <taxon>Postciliodesmatophora</taxon>
        <taxon>Heterotrichea</taxon>
        <taxon>Heterotrichida</taxon>
        <taxon>Blepharismidae</taxon>
        <taxon>Blepharisma</taxon>
    </lineage>
</organism>
<gene>
    <name evidence="1" type="ORF">BSTOLATCC_MIC37810</name>
</gene>
<dbReference type="Proteomes" id="UP001162131">
    <property type="component" value="Unassembled WGS sequence"/>
</dbReference>
<evidence type="ECO:0000313" key="2">
    <source>
        <dbReference type="Proteomes" id="UP001162131"/>
    </source>
</evidence>
<reference evidence="1" key="1">
    <citation type="submission" date="2021-09" db="EMBL/GenBank/DDBJ databases">
        <authorList>
            <consortium name="AG Swart"/>
            <person name="Singh M."/>
            <person name="Singh A."/>
            <person name="Seah K."/>
            <person name="Emmerich C."/>
        </authorList>
    </citation>
    <scope>NUCLEOTIDE SEQUENCE</scope>
    <source>
        <strain evidence="1">ATCC30299</strain>
    </source>
</reference>
<name>A0AAU9JVZ7_9CILI</name>
<comment type="caution">
    <text evidence="1">The sequence shown here is derived from an EMBL/GenBank/DDBJ whole genome shotgun (WGS) entry which is preliminary data.</text>
</comment>
<protein>
    <submittedName>
        <fullName evidence="1">Uncharacterized protein</fullName>
    </submittedName>
</protein>
<dbReference type="AlphaFoldDB" id="A0AAU9JVZ7"/>
<accession>A0AAU9JVZ7</accession>
<keyword evidence="2" id="KW-1185">Reference proteome</keyword>
<evidence type="ECO:0000313" key="1">
    <source>
        <dbReference type="EMBL" id="CAG9325064.1"/>
    </source>
</evidence>
<dbReference type="EMBL" id="CAJZBQ010000037">
    <property type="protein sequence ID" value="CAG9325064.1"/>
    <property type="molecule type" value="Genomic_DNA"/>
</dbReference>
<proteinExistence type="predicted"/>
<sequence length="209" mass="25540">MSIEKLTPRAFNGWKGFIHYFKCLSSKKFRESYIESTQIERLKLYYALQKLIRDKVASYSVKEQKRIEFQGYFREAKTITDPHDMDFFINTMKLVKEKLESGEFPPFPRRLPMLTMQFLSPRKDMLFYRRWILNIDRNDVMLEPGQDPLRHPFIEPRQYGNISQPFKEYYKWNTITQSPDEEKLFNEKKEEKKFKKVFEEKEEERKAMK</sequence>